<dbReference type="EMBL" id="CP042913">
    <property type="protein sequence ID" value="QEG36875.1"/>
    <property type="molecule type" value="Genomic_DNA"/>
</dbReference>
<feature type="transmembrane region" description="Helical" evidence="1">
    <location>
        <begin position="158"/>
        <end position="178"/>
    </location>
</feature>
<keyword evidence="1" id="KW-1133">Transmembrane helix</keyword>
<proteinExistence type="predicted"/>
<gene>
    <name evidence="2" type="ORF">Pr1d_42120</name>
</gene>
<sequence>MALNPLAPVTDYQSMLNRICWFTSAAALGAFWLLRINVPAVDELLAQMDVGLETSEGKSLPVPGGSLLPALAVGMVARVFRAHSHLGHWLGIRERFDIEVILTELGRRVGIDTDTVTDEQWLEHRYDLMRQSFYQFASSRSPQIDEHLIHQALDLWSWFWVGLEATTVFVLTGFALVAVQAYEVGLATFGGALLLAAIGLPLIRLQCRGYAIAQVKAILADSSREAVVRNAFNSLGESYSPLNRAA</sequence>
<keyword evidence="3" id="KW-1185">Reference proteome</keyword>
<dbReference type="RefSeq" id="WP_148075174.1">
    <property type="nucleotide sequence ID" value="NZ_CP042913.1"/>
</dbReference>
<feature type="transmembrane region" description="Helical" evidence="1">
    <location>
        <begin position="15"/>
        <end position="34"/>
    </location>
</feature>
<feature type="transmembrane region" description="Helical" evidence="1">
    <location>
        <begin position="184"/>
        <end position="203"/>
    </location>
</feature>
<evidence type="ECO:0000313" key="3">
    <source>
        <dbReference type="Proteomes" id="UP000323917"/>
    </source>
</evidence>
<dbReference type="OrthoDB" id="273463at2"/>
<evidence type="ECO:0000313" key="2">
    <source>
        <dbReference type="EMBL" id="QEG36875.1"/>
    </source>
</evidence>
<organism evidence="2 3">
    <name type="scientific">Bythopirellula goksoeyrii</name>
    <dbReference type="NCBI Taxonomy" id="1400387"/>
    <lineage>
        <taxon>Bacteria</taxon>
        <taxon>Pseudomonadati</taxon>
        <taxon>Planctomycetota</taxon>
        <taxon>Planctomycetia</taxon>
        <taxon>Pirellulales</taxon>
        <taxon>Lacipirellulaceae</taxon>
        <taxon>Bythopirellula</taxon>
    </lineage>
</organism>
<accession>A0A5B9QGV3</accession>
<evidence type="ECO:0000256" key="1">
    <source>
        <dbReference type="SAM" id="Phobius"/>
    </source>
</evidence>
<keyword evidence="1" id="KW-0812">Transmembrane</keyword>
<name>A0A5B9QGV3_9BACT</name>
<keyword evidence="1" id="KW-0472">Membrane</keyword>
<reference evidence="2 3" key="1">
    <citation type="submission" date="2019-08" db="EMBL/GenBank/DDBJ databases">
        <title>Deep-cultivation of Planctomycetes and their phenomic and genomic characterization uncovers novel biology.</title>
        <authorList>
            <person name="Wiegand S."/>
            <person name="Jogler M."/>
            <person name="Boedeker C."/>
            <person name="Pinto D."/>
            <person name="Vollmers J."/>
            <person name="Rivas-Marin E."/>
            <person name="Kohn T."/>
            <person name="Peeters S.H."/>
            <person name="Heuer A."/>
            <person name="Rast P."/>
            <person name="Oberbeckmann S."/>
            <person name="Bunk B."/>
            <person name="Jeske O."/>
            <person name="Meyerdierks A."/>
            <person name="Storesund J.E."/>
            <person name="Kallscheuer N."/>
            <person name="Luecker S."/>
            <person name="Lage O.M."/>
            <person name="Pohl T."/>
            <person name="Merkel B.J."/>
            <person name="Hornburger P."/>
            <person name="Mueller R.-W."/>
            <person name="Bruemmer F."/>
            <person name="Labrenz M."/>
            <person name="Spormann A.M."/>
            <person name="Op den Camp H."/>
            <person name="Overmann J."/>
            <person name="Amann R."/>
            <person name="Jetten M.S.M."/>
            <person name="Mascher T."/>
            <person name="Medema M.H."/>
            <person name="Devos D.P."/>
            <person name="Kaster A.-K."/>
            <person name="Ovreas L."/>
            <person name="Rohde M."/>
            <person name="Galperin M.Y."/>
            <person name="Jogler C."/>
        </authorList>
    </citation>
    <scope>NUCLEOTIDE SEQUENCE [LARGE SCALE GENOMIC DNA]</scope>
    <source>
        <strain evidence="2 3">Pr1d</strain>
    </source>
</reference>
<dbReference type="Proteomes" id="UP000323917">
    <property type="component" value="Chromosome"/>
</dbReference>
<dbReference type="KEGG" id="bgok:Pr1d_42120"/>
<dbReference type="AlphaFoldDB" id="A0A5B9QGV3"/>
<protein>
    <submittedName>
        <fullName evidence="2">Uncharacterized protein</fullName>
    </submittedName>
</protein>